<dbReference type="AlphaFoldDB" id="A0A5J5M220"/>
<protein>
    <recommendedName>
        <fullName evidence="3">DUF4352 domain-containing protein</fullName>
    </recommendedName>
</protein>
<sequence length="170" mass="19292">MYLRIHFTHQIQESRFFRWLPILALTTALSSNFYQNHDDIAQARNSRRVSNGFAFEIQNCNKNNNSVVCTFMVANLGEVRDLYFYPKDSIIIDSTGKQLKGSEGRIGGIGRDIVWVRDMPSRVPINGKILFKGNLPGRIVYLRLVGPGFSVNRGNILPRLTVNCSLNKDS</sequence>
<evidence type="ECO:0000313" key="1">
    <source>
        <dbReference type="EMBL" id="KAB0243339.1"/>
    </source>
</evidence>
<evidence type="ECO:0008006" key="3">
    <source>
        <dbReference type="Google" id="ProtNLM"/>
    </source>
</evidence>
<evidence type="ECO:0000313" key="2">
    <source>
        <dbReference type="Proteomes" id="UP000325636"/>
    </source>
</evidence>
<organism evidence="1 2">
    <name type="scientific">Microcystis aeruginosa EAWAG127a</name>
    <dbReference type="NCBI Taxonomy" id="2529855"/>
    <lineage>
        <taxon>Bacteria</taxon>
        <taxon>Bacillati</taxon>
        <taxon>Cyanobacteriota</taxon>
        <taxon>Cyanophyceae</taxon>
        <taxon>Oscillatoriophycideae</taxon>
        <taxon>Chroococcales</taxon>
        <taxon>Microcystaceae</taxon>
        <taxon>Microcystis</taxon>
    </lineage>
</organism>
<reference evidence="2" key="1">
    <citation type="submission" date="2019-04" db="EMBL/GenBank/DDBJ databases">
        <title>Microviridin 1777: A Toxic Chymotrypsin Inhibitor Discovered by a Metabologenomic Approach.</title>
        <authorList>
            <person name="Sieber S."/>
            <person name="Grendelmeier S.M."/>
            <person name="Harris L.A."/>
            <person name="Mitchell D.A."/>
            <person name="Gademann K."/>
        </authorList>
    </citation>
    <scope>NUCLEOTIDE SEQUENCE [LARGE SCALE GENOMIC DNA]</scope>
    <source>
        <strain evidence="2">EAWAG127a</strain>
    </source>
</reference>
<name>A0A5J5M220_MICAE</name>
<gene>
    <name evidence="1" type="ORF">EZJ55_16255</name>
</gene>
<dbReference type="Proteomes" id="UP000325636">
    <property type="component" value="Unassembled WGS sequence"/>
</dbReference>
<comment type="caution">
    <text evidence="1">The sequence shown here is derived from an EMBL/GenBank/DDBJ whole genome shotgun (WGS) entry which is preliminary data.</text>
</comment>
<dbReference type="EMBL" id="SRLN01000012">
    <property type="protein sequence ID" value="KAB0243339.1"/>
    <property type="molecule type" value="Genomic_DNA"/>
</dbReference>
<accession>A0A5J5M220</accession>
<proteinExistence type="predicted"/>